<dbReference type="InterPro" id="IPR009003">
    <property type="entry name" value="Peptidase_S1_PA"/>
</dbReference>
<evidence type="ECO:0000256" key="6">
    <source>
        <dbReference type="ARBA" id="ARBA00023145"/>
    </source>
</evidence>
<proteinExistence type="inferred from homology"/>
<dbReference type="CDD" id="cd00190">
    <property type="entry name" value="Tryp_SPc"/>
    <property type="match status" value="2"/>
</dbReference>
<dbReference type="PROSITE" id="PS00135">
    <property type="entry name" value="TRYPSIN_SER"/>
    <property type="match status" value="2"/>
</dbReference>
<dbReference type="AlphaFoldDB" id="A0A6J2XPE4"/>
<dbReference type="InParanoid" id="A0A6J2XPE4"/>
<comment type="similarity">
    <text evidence="1">Belongs to the peptidase S1 family.</text>
</comment>
<evidence type="ECO:0000256" key="2">
    <source>
        <dbReference type="ARBA" id="ARBA00022670"/>
    </source>
</evidence>
<keyword evidence="3 9" id="KW-0732">Signal</keyword>
<keyword evidence="7" id="KW-1015">Disulfide bond</keyword>
<feature type="domain" description="Peptidase S1" evidence="10">
    <location>
        <begin position="271"/>
        <end position="490"/>
    </location>
</feature>
<dbReference type="FunFam" id="2.40.10.10:FF:000034">
    <property type="entry name" value="Eupolytin"/>
    <property type="match status" value="1"/>
</dbReference>
<evidence type="ECO:0000256" key="3">
    <source>
        <dbReference type="ARBA" id="ARBA00022729"/>
    </source>
</evidence>
<dbReference type="PROSITE" id="PS00134">
    <property type="entry name" value="TRYPSIN_HIS"/>
    <property type="match status" value="2"/>
</dbReference>
<feature type="domain" description="Peptidase S1" evidence="10">
    <location>
        <begin position="31"/>
        <end position="253"/>
    </location>
</feature>
<gene>
    <name evidence="12" type="primary">LOC115879706</name>
</gene>
<evidence type="ECO:0000256" key="4">
    <source>
        <dbReference type="ARBA" id="ARBA00022801"/>
    </source>
</evidence>
<evidence type="ECO:0000256" key="7">
    <source>
        <dbReference type="ARBA" id="ARBA00023157"/>
    </source>
</evidence>
<evidence type="ECO:0000256" key="9">
    <source>
        <dbReference type="SAM" id="SignalP"/>
    </source>
</evidence>
<dbReference type="Pfam" id="PF00089">
    <property type="entry name" value="Trypsin"/>
    <property type="match status" value="2"/>
</dbReference>
<keyword evidence="4 8" id="KW-0378">Hydrolase</keyword>
<dbReference type="InterPro" id="IPR001254">
    <property type="entry name" value="Trypsin_dom"/>
</dbReference>
<dbReference type="InterPro" id="IPR018114">
    <property type="entry name" value="TRYPSIN_HIS"/>
</dbReference>
<dbReference type="GO" id="GO:0006508">
    <property type="term" value="P:proteolysis"/>
    <property type="evidence" value="ECO:0007669"/>
    <property type="project" value="UniProtKB-KW"/>
</dbReference>
<dbReference type="InterPro" id="IPR043504">
    <property type="entry name" value="Peptidase_S1_PA_chymotrypsin"/>
</dbReference>
<organism evidence="11 12">
    <name type="scientific">Sitophilus oryzae</name>
    <name type="common">Rice weevil</name>
    <name type="synonym">Curculio oryzae</name>
    <dbReference type="NCBI Taxonomy" id="7048"/>
    <lineage>
        <taxon>Eukaryota</taxon>
        <taxon>Metazoa</taxon>
        <taxon>Ecdysozoa</taxon>
        <taxon>Arthropoda</taxon>
        <taxon>Hexapoda</taxon>
        <taxon>Insecta</taxon>
        <taxon>Pterygota</taxon>
        <taxon>Neoptera</taxon>
        <taxon>Endopterygota</taxon>
        <taxon>Coleoptera</taxon>
        <taxon>Polyphaga</taxon>
        <taxon>Cucujiformia</taxon>
        <taxon>Curculionidae</taxon>
        <taxon>Dryophthorinae</taxon>
        <taxon>Sitophilus</taxon>
    </lineage>
</organism>
<dbReference type="InterPro" id="IPR033116">
    <property type="entry name" value="TRYPSIN_SER"/>
</dbReference>
<dbReference type="Proteomes" id="UP000504635">
    <property type="component" value="Unplaced"/>
</dbReference>
<dbReference type="PROSITE" id="PS50240">
    <property type="entry name" value="TRYPSIN_DOM"/>
    <property type="match status" value="2"/>
</dbReference>
<protein>
    <submittedName>
        <fullName evidence="12">Transmembrane protease serine 9-like</fullName>
    </submittedName>
</protein>
<dbReference type="RefSeq" id="XP_030752524.1">
    <property type="nucleotide sequence ID" value="XM_030896664.1"/>
</dbReference>
<feature type="chain" id="PRO_5026989287" evidence="9">
    <location>
        <begin position="20"/>
        <end position="492"/>
    </location>
</feature>
<dbReference type="SUPFAM" id="SSF50494">
    <property type="entry name" value="Trypsin-like serine proteases"/>
    <property type="match status" value="2"/>
</dbReference>
<dbReference type="PANTHER" id="PTHR24276">
    <property type="entry name" value="POLYSERASE-RELATED"/>
    <property type="match status" value="1"/>
</dbReference>
<name>A0A6J2XPE4_SITOR</name>
<dbReference type="PRINTS" id="PR00722">
    <property type="entry name" value="CHYMOTRYPSIN"/>
</dbReference>
<sequence length="492" mass="53081">MKLALPVILVLFQIYFSLATPLNLEQNRYTIVGGENASILDYPYQVEVLYSNSHSCGGSILNNKFILSAAHCFGSAQASDITIRAGSSYSASGGQILQVKTINAHPDYDPYTQENDVAVLELATDLTYGPGVAPIELPSNTTTFVDDQAANATGWGYTVRYGPYAAAQLQHITVSLLTTETCRSKYYNKYLYDSMICAGELGKDTCTGDSGGPLVSGGLQFGIVSWGVCGADGFPGVYAKVTYYLPFIYNITNNCLPISFKTKNPIPDGRVVGGQKASIEDFPYHLSLLFRGNHICGATLIDKKWALTAAHCVQGFDKNLLSLRAGTSIRNADGQILRLKNAVIHPRYASSLVDFDIAILELAEPVTIPNAKPVDLPKEGGQVPYGVMAAVTGWGAMDEDGDYLQVVYLPTMSRESCMRGYGILTQRMFCAGYFGSENKDSCQGDSGGPLVVNGTIYGIVSWGYGCTKKGFPGVYANVPVLSRFIKKVSNLK</sequence>
<keyword evidence="5 8" id="KW-0720">Serine protease</keyword>
<evidence type="ECO:0000259" key="10">
    <source>
        <dbReference type="PROSITE" id="PS50240"/>
    </source>
</evidence>
<dbReference type="SMART" id="SM00020">
    <property type="entry name" value="Tryp_SPc"/>
    <property type="match status" value="2"/>
</dbReference>
<dbReference type="KEGG" id="soy:115879706"/>
<dbReference type="InterPro" id="IPR001314">
    <property type="entry name" value="Peptidase_S1A"/>
</dbReference>
<evidence type="ECO:0000256" key="5">
    <source>
        <dbReference type="ARBA" id="ARBA00022825"/>
    </source>
</evidence>
<dbReference type="PANTHER" id="PTHR24276:SF91">
    <property type="entry name" value="AT26814P-RELATED"/>
    <property type="match status" value="1"/>
</dbReference>
<keyword evidence="11" id="KW-1185">Reference proteome</keyword>
<keyword evidence="2 8" id="KW-0645">Protease</keyword>
<dbReference type="FunFam" id="2.40.10.10:FF:000077">
    <property type="entry name" value="Predicted protein"/>
    <property type="match status" value="1"/>
</dbReference>
<dbReference type="Gene3D" id="2.40.10.10">
    <property type="entry name" value="Trypsin-like serine proteases"/>
    <property type="match status" value="2"/>
</dbReference>
<dbReference type="GeneID" id="115879706"/>
<dbReference type="GO" id="GO:0004252">
    <property type="term" value="F:serine-type endopeptidase activity"/>
    <property type="evidence" value="ECO:0007669"/>
    <property type="project" value="InterPro"/>
</dbReference>
<evidence type="ECO:0000313" key="11">
    <source>
        <dbReference type="Proteomes" id="UP000504635"/>
    </source>
</evidence>
<evidence type="ECO:0000256" key="1">
    <source>
        <dbReference type="ARBA" id="ARBA00007664"/>
    </source>
</evidence>
<feature type="signal peptide" evidence="9">
    <location>
        <begin position="1"/>
        <end position="19"/>
    </location>
</feature>
<accession>A0A6J2XPE4</accession>
<dbReference type="OrthoDB" id="10059102at2759"/>
<evidence type="ECO:0000256" key="8">
    <source>
        <dbReference type="RuleBase" id="RU363034"/>
    </source>
</evidence>
<reference evidence="12" key="1">
    <citation type="submission" date="2025-08" db="UniProtKB">
        <authorList>
            <consortium name="RefSeq"/>
        </authorList>
    </citation>
    <scope>IDENTIFICATION</scope>
    <source>
        <tissue evidence="12">Gonads</tissue>
    </source>
</reference>
<dbReference type="InterPro" id="IPR050430">
    <property type="entry name" value="Peptidase_S1"/>
</dbReference>
<keyword evidence="6" id="KW-0865">Zymogen</keyword>
<evidence type="ECO:0000313" key="12">
    <source>
        <dbReference type="RefSeq" id="XP_030752524.1"/>
    </source>
</evidence>